<dbReference type="SUPFAM" id="SSF48179">
    <property type="entry name" value="6-phosphogluconate dehydrogenase C-terminal domain-like"/>
    <property type="match status" value="1"/>
</dbReference>
<proteinExistence type="predicted"/>
<gene>
    <name evidence="6" type="ORF">J21TS3_28350</name>
</gene>
<dbReference type="PRINTS" id="PR00084">
    <property type="entry name" value="MTLDHDRGNASE"/>
</dbReference>
<dbReference type="PANTHER" id="PTHR30524:SF0">
    <property type="entry name" value="ALTRONATE OXIDOREDUCTASE-RELATED"/>
    <property type="match status" value="1"/>
</dbReference>
<dbReference type="EMBL" id="BORW01000013">
    <property type="protein sequence ID" value="GIO68014.1"/>
    <property type="molecule type" value="Genomic_DNA"/>
</dbReference>
<dbReference type="SUPFAM" id="SSF51735">
    <property type="entry name" value="NAD(P)-binding Rossmann-fold domains"/>
    <property type="match status" value="1"/>
</dbReference>
<sequence length="469" mass="52442">MAQQLSRSLFPELPAYPERMIQFGAGNFMRAFVDWQLQQMNRQGLFQGSAVVVQPTPGGQADAINRQDGLYTVLQNGIFQGQTVNSREIVSCVTRVINPYQQFDDFLALAEDDSLEFITSNTTEAGIAYDARDEAGDRPPLSFPGKLTALLFRRFALGKKGFVIIPCELVDRNGEQLKQLVQRYAREWQLGEAFMAWLDAENTFCCSLVDRIVPGYPRGEAESLERELGYKDDLMVASEPYLLWVIEGPSWLPERLPLDRAGLNVLFTGDMTPYRERKVHLLNGPHTAMVPLGLLAGLETVEDVMKDDGFSGFVRDLMEKEIAPMLDLPQADVLAYAKDIRERFSNPFIRHELASISLNSISKFNARLLPILRKYAGAKGELPPLLTLSFAALLLSYRGDRVPRKDVPGAIAAFDEAWSRPDTFAETILGNESLWGENLSLIPGLVPAVEERIRQLEQSGSRAALQQLV</sequence>
<comment type="caution">
    <text evidence="6">The sequence shown here is derived from an EMBL/GenBank/DDBJ whole genome shotgun (WGS) entry which is preliminary data.</text>
</comment>
<evidence type="ECO:0000256" key="2">
    <source>
        <dbReference type="ARBA" id="ARBA00023027"/>
    </source>
</evidence>
<dbReference type="Pfam" id="PF08125">
    <property type="entry name" value="Mannitol_dh_C"/>
    <property type="match status" value="1"/>
</dbReference>
<name>A0ABQ4LXN7_9BACL</name>
<keyword evidence="2" id="KW-0520">NAD</keyword>
<organism evidence="6 7">
    <name type="scientific">Paenibacillus cookii</name>
    <dbReference type="NCBI Taxonomy" id="157839"/>
    <lineage>
        <taxon>Bacteria</taxon>
        <taxon>Bacillati</taxon>
        <taxon>Bacillota</taxon>
        <taxon>Bacilli</taxon>
        <taxon>Bacillales</taxon>
        <taxon>Paenibacillaceae</taxon>
        <taxon>Paenibacillus</taxon>
    </lineage>
</organism>
<dbReference type="InterPro" id="IPR013118">
    <property type="entry name" value="Mannitol_DH_C"/>
</dbReference>
<protein>
    <submittedName>
        <fullName evidence="6">Mannitol dehydrogenase</fullName>
    </submittedName>
</protein>
<reference evidence="6 7" key="1">
    <citation type="submission" date="2021-03" db="EMBL/GenBank/DDBJ databases">
        <title>Antimicrobial resistance genes in bacteria isolated from Japanese honey, and their potential for conferring macrolide and lincosamide resistance in the American foulbrood pathogen Paenibacillus larvae.</title>
        <authorList>
            <person name="Okamoto M."/>
            <person name="Kumagai M."/>
            <person name="Kanamori H."/>
            <person name="Takamatsu D."/>
        </authorList>
    </citation>
    <scope>NUCLEOTIDE SEQUENCE [LARGE SCALE GENOMIC DNA]</scope>
    <source>
        <strain evidence="6 7">J21TS3</strain>
    </source>
</reference>
<keyword evidence="1" id="KW-0560">Oxidoreductase</keyword>
<dbReference type="RefSeq" id="WP_212950388.1">
    <property type="nucleotide sequence ID" value="NZ_BORW01000013.1"/>
</dbReference>
<dbReference type="Gene3D" id="3.40.50.720">
    <property type="entry name" value="NAD(P)-binding Rossmann-like Domain"/>
    <property type="match status" value="1"/>
</dbReference>
<dbReference type="Gene3D" id="1.10.1040.10">
    <property type="entry name" value="N-(1-d-carboxylethyl)-l-norvaline Dehydrogenase, domain 2"/>
    <property type="match status" value="1"/>
</dbReference>
<dbReference type="InterPro" id="IPR000669">
    <property type="entry name" value="Mannitol_DH"/>
</dbReference>
<evidence type="ECO:0000259" key="4">
    <source>
        <dbReference type="Pfam" id="PF01232"/>
    </source>
</evidence>
<feature type="domain" description="Mannitol dehydrogenase N-terminal" evidence="4">
    <location>
        <begin position="19"/>
        <end position="258"/>
    </location>
</feature>
<dbReference type="InterPro" id="IPR008927">
    <property type="entry name" value="6-PGluconate_DH-like_C_sf"/>
</dbReference>
<feature type="domain" description="Mannitol dehydrogenase C-terminal" evidence="5">
    <location>
        <begin position="270"/>
        <end position="455"/>
    </location>
</feature>
<evidence type="ECO:0000313" key="7">
    <source>
        <dbReference type="Proteomes" id="UP000680638"/>
    </source>
</evidence>
<accession>A0ABQ4LXN7</accession>
<keyword evidence="7" id="KW-1185">Reference proteome</keyword>
<evidence type="ECO:0000259" key="5">
    <source>
        <dbReference type="Pfam" id="PF08125"/>
    </source>
</evidence>
<evidence type="ECO:0000313" key="6">
    <source>
        <dbReference type="EMBL" id="GIO68014.1"/>
    </source>
</evidence>
<dbReference type="PANTHER" id="PTHR30524">
    <property type="entry name" value="MANNITOL-1-PHOSPHATE 5-DEHYDROGENASE"/>
    <property type="match status" value="1"/>
</dbReference>
<dbReference type="InterPro" id="IPR036291">
    <property type="entry name" value="NAD(P)-bd_dom_sf"/>
</dbReference>
<dbReference type="NCBIfam" id="NF002969">
    <property type="entry name" value="PRK03643.1"/>
    <property type="match status" value="1"/>
</dbReference>
<evidence type="ECO:0000256" key="3">
    <source>
        <dbReference type="ARBA" id="ARBA00048615"/>
    </source>
</evidence>
<dbReference type="Proteomes" id="UP000680638">
    <property type="component" value="Unassembled WGS sequence"/>
</dbReference>
<dbReference type="Pfam" id="PF01232">
    <property type="entry name" value="Mannitol_dh"/>
    <property type="match status" value="1"/>
</dbReference>
<dbReference type="InterPro" id="IPR013328">
    <property type="entry name" value="6PGD_dom2"/>
</dbReference>
<evidence type="ECO:0000256" key="1">
    <source>
        <dbReference type="ARBA" id="ARBA00023002"/>
    </source>
</evidence>
<dbReference type="InterPro" id="IPR013131">
    <property type="entry name" value="Mannitol_DH_N"/>
</dbReference>
<comment type="catalytic activity">
    <reaction evidence="3">
        <text>D-mannitol 1-phosphate + NAD(+) = beta-D-fructose 6-phosphate + NADH + H(+)</text>
        <dbReference type="Rhea" id="RHEA:19661"/>
        <dbReference type="ChEBI" id="CHEBI:15378"/>
        <dbReference type="ChEBI" id="CHEBI:57540"/>
        <dbReference type="ChEBI" id="CHEBI:57634"/>
        <dbReference type="ChEBI" id="CHEBI:57945"/>
        <dbReference type="ChEBI" id="CHEBI:61381"/>
        <dbReference type="EC" id="1.1.1.17"/>
    </reaction>
</comment>